<comment type="similarity">
    <text evidence="4">Belongs to the phosphoglycerate mutase family.</text>
</comment>
<dbReference type="STRING" id="8167.A0A484D3A3"/>
<dbReference type="SMART" id="SM00855">
    <property type="entry name" value="PGAM"/>
    <property type="match status" value="1"/>
</dbReference>
<name>A0A484D3A3_PERFV</name>
<dbReference type="PROSITE" id="PS00175">
    <property type="entry name" value="PG_MUTASE"/>
    <property type="match status" value="1"/>
</dbReference>
<dbReference type="InterPro" id="IPR051695">
    <property type="entry name" value="Phosphoglycerate_Mutase"/>
</dbReference>
<dbReference type="InterPro" id="IPR013078">
    <property type="entry name" value="His_Pase_superF_clade-1"/>
</dbReference>
<dbReference type="PANTHER" id="PTHR46517">
    <property type="entry name" value="FRUCTOSE-2,6-BISPHOSPHATASE TIGAR"/>
    <property type="match status" value="1"/>
</dbReference>
<reference evidence="8 9" key="1">
    <citation type="submission" date="2019-01" db="EMBL/GenBank/DDBJ databases">
        <title>A chromosome-scale genome assembly of the yellow perch, Perca flavescens.</title>
        <authorList>
            <person name="Feron R."/>
            <person name="Morvezen R."/>
            <person name="Bestin A."/>
            <person name="Haffray P."/>
            <person name="Klopp C."/>
            <person name="Zahm M."/>
            <person name="Cabau C."/>
            <person name="Roques C."/>
            <person name="Donnadieu C."/>
            <person name="Bouchez O."/>
            <person name="Christie M."/>
            <person name="Larson W."/>
            <person name="Guiguen Y."/>
        </authorList>
    </citation>
    <scope>NUCLEOTIDE SEQUENCE [LARGE SCALE GENOMIC DNA]</scope>
    <source>
        <strain evidence="8">YP-PL-M2</strain>
        <tissue evidence="8">Blood</tissue>
    </source>
</reference>
<evidence type="ECO:0000256" key="2">
    <source>
        <dbReference type="ARBA" id="ARBA00013067"/>
    </source>
</evidence>
<evidence type="ECO:0000256" key="5">
    <source>
        <dbReference type="PIRSR" id="PIRSR613078-1"/>
    </source>
</evidence>
<feature type="region of interest" description="Disordered" evidence="7">
    <location>
        <begin position="190"/>
        <end position="216"/>
    </location>
</feature>
<proteinExistence type="inferred from homology"/>
<feature type="binding site" evidence="6">
    <location>
        <begin position="54"/>
        <end position="61"/>
    </location>
    <ligand>
        <name>substrate</name>
    </ligand>
</feature>
<dbReference type="EMBL" id="SCKG01000008">
    <property type="protein sequence ID" value="TDH09147.1"/>
    <property type="molecule type" value="Genomic_DNA"/>
</dbReference>
<dbReference type="AlphaFoldDB" id="A0A484D3A3"/>
<dbReference type="CDD" id="cd07067">
    <property type="entry name" value="HP_PGM_like"/>
    <property type="match status" value="1"/>
</dbReference>
<comment type="caution">
    <text evidence="8">The sequence shown here is derived from an EMBL/GenBank/DDBJ whole genome shotgun (WGS) entry which is preliminary data.</text>
</comment>
<dbReference type="PANTHER" id="PTHR46517:SF3">
    <property type="entry name" value="FRUCTOSE-2,6-BISPHOSPHATASE TIGAR A-RELATED"/>
    <property type="match status" value="1"/>
</dbReference>
<keyword evidence="9" id="KW-1185">Reference proteome</keyword>
<dbReference type="InterPro" id="IPR001345">
    <property type="entry name" value="PG/BPGM_mutase_AS"/>
</dbReference>
<evidence type="ECO:0000256" key="1">
    <source>
        <dbReference type="ARBA" id="ARBA00000464"/>
    </source>
</evidence>
<dbReference type="EC" id="3.1.3.46" evidence="2"/>
<dbReference type="GO" id="GO:0045820">
    <property type="term" value="P:negative regulation of glycolytic process"/>
    <property type="evidence" value="ECO:0007669"/>
    <property type="project" value="TreeGrafter"/>
</dbReference>
<feature type="active site" description="Tele-phosphohistidine intermediate" evidence="5">
    <location>
        <position position="55"/>
    </location>
</feature>
<organism evidence="8 9">
    <name type="scientific">Perca flavescens</name>
    <name type="common">American yellow perch</name>
    <name type="synonym">Morone flavescens</name>
    <dbReference type="NCBI Taxonomy" id="8167"/>
    <lineage>
        <taxon>Eukaryota</taxon>
        <taxon>Metazoa</taxon>
        <taxon>Chordata</taxon>
        <taxon>Craniata</taxon>
        <taxon>Vertebrata</taxon>
        <taxon>Euteleostomi</taxon>
        <taxon>Actinopterygii</taxon>
        <taxon>Neopterygii</taxon>
        <taxon>Teleostei</taxon>
        <taxon>Neoteleostei</taxon>
        <taxon>Acanthomorphata</taxon>
        <taxon>Eupercaria</taxon>
        <taxon>Perciformes</taxon>
        <taxon>Percoidei</taxon>
        <taxon>Percidae</taxon>
        <taxon>Percinae</taxon>
        <taxon>Perca</taxon>
    </lineage>
</organism>
<evidence type="ECO:0000256" key="3">
    <source>
        <dbReference type="ARBA" id="ARBA00022801"/>
    </source>
</evidence>
<feature type="active site" description="Proton donor/acceptor" evidence="5">
    <location>
        <position position="133"/>
    </location>
</feature>
<comment type="catalytic activity">
    <reaction evidence="1">
        <text>beta-D-fructose 2,6-bisphosphate + H2O = beta-D-fructose 6-phosphate + phosphate</text>
        <dbReference type="Rhea" id="RHEA:17289"/>
        <dbReference type="ChEBI" id="CHEBI:15377"/>
        <dbReference type="ChEBI" id="CHEBI:43474"/>
        <dbReference type="ChEBI" id="CHEBI:57634"/>
        <dbReference type="ChEBI" id="CHEBI:58579"/>
        <dbReference type="EC" id="3.1.3.46"/>
    </reaction>
</comment>
<dbReference type="GO" id="GO:0004331">
    <property type="term" value="F:fructose-2,6-bisphosphate 2-phosphatase activity"/>
    <property type="evidence" value="ECO:0007669"/>
    <property type="project" value="UniProtKB-EC"/>
</dbReference>
<feature type="binding site" evidence="6">
    <location>
        <position position="105"/>
    </location>
    <ligand>
        <name>substrate</name>
    </ligand>
</feature>
<gene>
    <name evidence="8" type="ORF">EPR50_G00083680</name>
</gene>
<dbReference type="Gene3D" id="3.40.50.1240">
    <property type="entry name" value="Phosphoglycerate mutase-like"/>
    <property type="match status" value="1"/>
</dbReference>
<evidence type="ECO:0000313" key="8">
    <source>
        <dbReference type="EMBL" id="TDH09147.1"/>
    </source>
</evidence>
<dbReference type="InterPro" id="IPR029033">
    <property type="entry name" value="His_PPase_superfam"/>
</dbReference>
<dbReference type="GO" id="GO:0043456">
    <property type="term" value="P:regulation of pentose-phosphate shunt"/>
    <property type="evidence" value="ECO:0007669"/>
    <property type="project" value="TreeGrafter"/>
</dbReference>
<keyword evidence="3" id="KW-0378">Hydrolase</keyword>
<sequence length="304" mass="33967">MFHVPRKMLTEWSKLSVRHLLSRSETRADLSCLYYSAAAYKSMAALTFGLTLVRHGETKYNKEGLLQGQGIDSVLSEIGLQQAEAAGCYLKDVEFTNVFVSDMLRAQQTAETIVKHNSSCSALQMVCDPLLKEKSFGIAEGRRVQELIEMAQAAGQPFTDFTPPKGETHEQVKERVKEFLEKMLQQIGAERWRDRGGDETSASAPPKPSPVVGQADDGVRGIPVHTLVVTHGVVIHVAVRFFVEELHCSLPSDFDRAHMFSLSPNTGLCRFILTMTKEDDRFKLSGIRCVFLNRRDHVIQNGAR</sequence>
<evidence type="ECO:0000256" key="4">
    <source>
        <dbReference type="ARBA" id="ARBA00038362"/>
    </source>
</evidence>
<evidence type="ECO:0000313" key="9">
    <source>
        <dbReference type="Proteomes" id="UP000295070"/>
    </source>
</evidence>
<dbReference type="Pfam" id="PF00300">
    <property type="entry name" value="His_Phos_1"/>
    <property type="match status" value="1"/>
</dbReference>
<evidence type="ECO:0000256" key="7">
    <source>
        <dbReference type="SAM" id="MobiDB-lite"/>
    </source>
</evidence>
<accession>A0A484D3A3</accession>
<dbReference type="SUPFAM" id="SSF53254">
    <property type="entry name" value="Phosphoglycerate mutase-like"/>
    <property type="match status" value="1"/>
</dbReference>
<dbReference type="Proteomes" id="UP000295070">
    <property type="component" value="Chromosome 8"/>
</dbReference>
<evidence type="ECO:0000256" key="6">
    <source>
        <dbReference type="PIRSR" id="PIRSR613078-2"/>
    </source>
</evidence>
<protein>
    <recommendedName>
        <fullName evidence="2">fructose-2,6-bisphosphate 2-phosphatase</fullName>
        <ecNumber evidence="2">3.1.3.46</ecNumber>
    </recommendedName>
</protein>
<dbReference type="GO" id="GO:0005829">
    <property type="term" value="C:cytosol"/>
    <property type="evidence" value="ECO:0007669"/>
    <property type="project" value="TreeGrafter"/>
</dbReference>